<dbReference type="InterPro" id="IPR000783">
    <property type="entry name" value="RNA_pol_subH/Rpb5_C"/>
</dbReference>
<organism evidence="3">
    <name type="scientific">viral metagenome</name>
    <dbReference type="NCBI Taxonomy" id="1070528"/>
    <lineage>
        <taxon>unclassified sequences</taxon>
        <taxon>metagenomes</taxon>
        <taxon>organismal metagenomes</taxon>
    </lineage>
</organism>
<dbReference type="GO" id="GO:0005736">
    <property type="term" value="C:RNA polymerase I complex"/>
    <property type="evidence" value="ECO:0007669"/>
    <property type="project" value="TreeGrafter"/>
</dbReference>
<dbReference type="Pfam" id="PF01191">
    <property type="entry name" value="RNA_pol_Rpb5_C"/>
    <property type="match status" value="1"/>
</dbReference>
<sequence>MSSNKVLKLYNARLNVLEQLEEINYDVSEYKNFSINAVDVMYDNKQMDMLVKRETDNKKVYIHFFEEKTLGKKNLDELIEELFEIENALSVEDTLIVIANDEPNETLISRLKYTWEQNKYMVVVHNIKRLQYNLLKHQYVPPCSVLNEEEVSVFKQKFNIQNNKQLPEISRFDPQALAICLRPGDIVEFERKSETAMKYNYYRVCVN</sequence>
<accession>A0A6C0AU04</accession>
<protein>
    <recommendedName>
        <fullName evidence="2">RNA polymerase subunit H/Rpb5 C-terminal domain-containing protein</fullName>
    </recommendedName>
</protein>
<dbReference type="GO" id="GO:0006366">
    <property type="term" value="P:transcription by RNA polymerase II"/>
    <property type="evidence" value="ECO:0007669"/>
    <property type="project" value="TreeGrafter"/>
</dbReference>
<dbReference type="EMBL" id="MN738751">
    <property type="protein sequence ID" value="QHS83294.1"/>
    <property type="molecule type" value="Genomic_DNA"/>
</dbReference>
<dbReference type="PANTHER" id="PTHR10535:SF0">
    <property type="entry name" value="DNA-DIRECTED RNA POLYMERASES I, II, AND III SUBUNIT RPABC1"/>
    <property type="match status" value="1"/>
</dbReference>
<dbReference type="GO" id="GO:0003677">
    <property type="term" value="F:DNA binding"/>
    <property type="evidence" value="ECO:0007669"/>
    <property type="project" value="InterPro"/>
</dbReference>
<name>A0A6C0AU04_9ZZZZ</name>
<evidence type="ECO:0000256" key="1">
    <source>
        <dbReference type="ARBA" id="ARBA00023163"/>
    </source>
</evidence>
<dbReference type="InterPro" id="IPR014381">
    <property type="entry name" value="Arch_Rpo5/euc_Rpb5"/>
</dbReference>
<dbReference type="GO" id="GO:0006362">
    <property type="term" value="P:transcription elongation by RNA polymerase I"/>
    <property type="evidence" value="ECO:0007669"/>
    <property type="project" value="TreeGrafter"/>
</dbReference>
<dbReference type="AlphaFoldDB" id="A0A6C0AU04"/>
<dbReference type="GO" id="GO:0005666">
    <property type="term" value="C:RNA polymerase III complex"/>
    <property type="evidence" value="ECO:0007669"/>
    <property type="project" value="TreeGrafter"/>
</dbReference>
<dbReference type="SUPFAM" id="SSF55287">
    <property type="entry name" value="RPB5-like RNA polymerase subunit"/>
    <property type="match status" value="1"/>
</dbReference>
<reference evidence="3" key="1">
    <citation type="journal article" date="2020" name="Nature">
        <title>Giant virus diversity and host interactions through global metagenomics.</title>
        <authorList>
            <person name="Schulz F."/>
            <person name="Roux S."/>
            <person name="Paez-Espino D."/>
            <person name="Jungbluth S."/>
            <person name="Walsh D.A."/>
            <person name="Denef V.J."/>
            <person name="McMahon K.D."/>
            <person name="Konstantinidis K.T."/>
            <person name="Eloe-Fadrosh E.A."/>
            <person name="Kyrpides N.C."/>
            <person name="Woyke T."/>
        </authorList>
    </citation>
    <scope>NUCLEOTIDE SEQUENCE</scope>
    <source>
        <strain evidence="3">GVMAG-S-ERX555943-30</strain>
    </source>
</reference>
<dbReference type="GO" id="GO:0003899">
    <property type="term" value="F:DNA-directed RNA polymerase activity"/>
    <property type="evidence" value="ECO:0007669"/>
    <property type="project" value="InterPro"/>
</dbReference>
<evidence type="ECO:0000259" key="2">
    <source>
        <dbReference type="Pfam" id="PF01191"/>
    </source>
</evidence>
<proteinExistence type="predicted"/>
<evidence type="ECO:0000313" key="3">
    <source>
        <dbReference type="EMBL" id="QHS83294.1"/>
    </source>
</evidence>
<dbReference type="PIRSF" id="PIRSF000747">
    <property type="entry name" value="RPB5"/>
    <property type="match status" value="1"/>
</dbReference>
<dbReference type="GO" id="GO:0005665">
    <property type="term" value="C:RNA polymerase II, core complex"/>
    <property type="evidence" value="ECO:0007669"/>
    <property type="project" value="TreeGrafter"/>
</dbReference>
<dbReference type="GO" id="GO:0042797">
    <property type="term" value="P:tRNA transcription by RNA polymerase III"/>
    <property type="evidence" value="ECO:0007669"/>
    <property type="project" value="TreeGrafter"/>
</dbReference>
<dbReference type="PANTHER" id="PTHR10535">
    <property type="entry name" value="DNA-DIRECTED RNA POLYMERASES I, II, AND III SUBUNIT RPABC1"/>
    <property type="match status" value="1"/>
</dbReference>
<keyword evidence="1" id="KW-0804">Transcription</keyword>
<dbReference type="InterPro" id="IPR035913">
    <property type="entry name" value="RPB5-like_sf"/>
</dbReference>
<dbReference type="Gene3D" id="3.90.940.20">
    <property type="entry name" value="RPB5-like RNA polymerase subunit"/>
    <property type="match status" value="1"/>
</dbReference>
<feature type="domain" description="RNA polymerase subunit H/Rpb5 C-terminal" evidence="2">
    <location>
        <begin position="132"/>
        <end position="205"/>
    </location>
</feature>